<comment type="caution">
    <text evidence="2">The sequence shown here is derived from an EMBL/GenBank/DDBJ whole genome shotgun (WGS) entry which is preliminary data.</text>
</comment>
<dbReference type="OrthoDB" id="5293819at2"/>
<dbReference type="Pfam" id="PF06983">
    <property type="entry name" value="3-dmu-9_3-mt"/>
    <property type="match status" value="1"/>
</dbReference>
<dbReference type="EMBL" id="SPUM01000054">
    <property type="protein sequence ID" value="TFW32564.1"/>
    <property type="molecule type" value="Genomic_DNA"/>
</dbReference>
<dbReference type="AlphaFoldDB" id="A0A4Y9T481"/>
<dbReference type="SUPFAM" id="SSF54593">
    <property type="entry name" value="Glyoxalase/Bleomycin resistance protein/Dihydroxybiphenyl dioxygenase"/>
    <property type="match status" value="1"/>
</dbReference>
<sequence length="165" mass="18494">MQRIAKITPCLWFHRDAEEAAQFYVGVFPESRITAISRYGEAGREFHGKEPGEVLTVAFELCGQSFTILNGSQAFPFTAAISFQVSCETQDEIDYYWDRLGEGGDEAARQCGWLADKYGMSWQIVPSMIAELLDSSQPERVNRVMAALMPMKKLDIAALRQAWAG</sequence>
<dbReference type="Proteomes" id="UP000297258">
    <property type="component" value="Unassembled WGS sequence"/>
</dbReference>
<dbReference type="InterPro" id="IPR029068">
    <property type="entry name" value="Glyas_Bleomycin-R_OHBP_Dase"/>
</dbReference>
<gene>
    <name evidence="2" type="ORF">E4O92_09375</name>
</gene>
<accession>A0A4Y9T481</accession>
<feature type="domain" description="PhnB-like" evidence="1">
    <location>
        <begin position="6"/>
        <end position="125"/>
    </location>
</feature>
<dbReference type="PIRSF" id="PIRSF021700">
    <property type="entry name" value="3_dmu_93_MTrfase"/>
    <property type="match status" value="1"/>
</dbReference>
<dbReference type="InterPro" id="IPR009725">
    <property type="entry name" value="3_dmu_93_MTrfase"/>
</dbReference>
<organism evidence="2 3">
    <name type="scientific">Massilia horti</name>
    <dbReference type="NCBI Taxonomy" id="2562153"/>
    <lineage>
        <taxon>Bacteria</taxon>
        <taxon>Pseudomonadati</taxon>
        <taxon>Pseudomonadota</taxon>
        <taxon>Betaproteobacteria</taxon>
        <taxon>Burkholderiales</taxon>
        <taxon>Oxalobacteraceae</taxon>
        <taxon>Telluria group</taxon>
        <taxon>Massilia</taxon>
    </lineage>
</organism>
<evidence type="ECO:0000313" key="3">
    <source>
        <dbReference type="Proteomes" id="UP000297258"/>
    </source>
</evidence>
<reference evidence="2 3" key="1">
    <citation type="submission" date="2019-03" db="EMBL/GenBank/DDBJ databases">
        <title>Draft genome of Massilia hortus sp. nov., a novel bacterial species of the Oxalobacteraceae family.</title>
        <authorList>
            <person name="Peta V."/>
            <person name="Raths R."/>
            <person name="Bucking H."/>
        </authorList>
    </citation>
    <scope>NUCLEOTIDE SEQUENCE [LARGE SCALE GENOMIC DNA]</scope>
    <source>
        <strain evidence="2 3">ONC3</strain>
    </source>
</reference>
<dbReference type="PANTHER" id="PTHR33990">
    <property type="entry name" value="PROTEIN YJDN-RELATED"/>
    <property type="match status" value="1"/>
</dbReference>
<keyword evidence="3" id="KW-1185">Reference proteome</keyword>
<dbReference type="PANTHER" id="PTHR33990:SF2">
    <property type="entry name" value="PHNB-LIKE DOMAIN-CONTAINING PROTEIN"/>
    <property type="match status" value="1"/>
</dbReference>
<evidence type="ECO:0000313" key="2">
    <source>
        <dbReference type="EMBL" id="TFW32564.1"/>
    </source>
</evidence>
<dbReference type="CDD" id="cd06588">
    <property type="entry name" value="PhnB_like"/>
    <property type="match status" value="1"/>
</dbReference>
<dbReference type="InterPro" id="IPR028973">
    <property type="entry name" value="PhnB-like"/>
</dbReference>
<name>A0A4Y9T481_9BURK</name>
<protein>
    <submittedName>
        <fullName evidence="2">VOC family protein</fullName>
    </submittedName>
</protein>
<evidence type="ECO:0000259" key="1">
    <source>
        <dbReference type="Pfam" id="PF06983"/>
    </source>
</evidence>
<proteinExistence type="predicted"/>
<dbReference type="RefSeq" id="WP_135189502.1">
    <property type="nucleotide sequence ID" value="NZ_SPUM01000054.1"/>
</dbReference>
<dbReference type="Gene3D" id="3.10.180.10">
    <property type="entry name" value="2,3-Dihydroxybiphenyl 1,2-Dioxygenase, domain 1"/>
    <property type="match status" value="1"/>
</dbReference>